<protein>
    <submittedName>
        <fullName evidence="1">Uncharacterized protein</fullName>
    </submittedName>
</protein>
<sequence>MRLQDECRYTKHIYIGSQRVVSKIGDFDSYGSDPRRIQYAGSETDGLSVVAQNSSISLDEITRQRCGHHDQQQVYCSCSCISSKLIILFPIFLITEYVLTSDVFTVRSPSASYQ</sequence>
<dbReference type="Proteomes" id="UP000423156">
    <property type="component" value="Unassembled WGS sequence"/>
</dbReference>
<gene>
    <name evidence="1" type="ORF">F7D71_07430</name>
</gene>
<accession>A0AA90VAN3</accession>
<proteinExistence type="predicted"/>
<organism evidence="1 2">
    <name type="scientific">Segatella copri</name>
    <dbReference type="NCBI Taxonomy" id="165179"/>
    <lineage>
        <taxon>Bacteria</taxon>
        <taxon>Pseudomonadati</taxon>
        <taxon>Bacteroidota</taxon>
        <taxon>Bacteroidia</taxon>
        <taxon>Bacteroidales</taxon>
        <taxon>Prevotellaceae</taxon>
        <taxon>Segatella</taxon>
    </lineage>
</organism>
<evidence type="ECO:0000313" key="1">
    <source>
        <dbReference type="EMBL" id="MQN77690.1"/>
    </source>
</evidence>
<comment type="caution">
    <text evidence="1">The sequence shown here is derived from an EMBL/GenBank/DDBJ whole genome shotgun (WGS) entry which is preliminary data.</text>
</comment>
<dbReference type="AlphaFoldDB" id="A0AA90VAN3"/>
<evidence type="ECO:0000313" key="2">
    <source>
        <dbReference type="Proteomes" id="UP000423156"/>
    </source>
</evidence>
<dbReference type="EMBL" id="VZBZ01000095">
    <property type="protein sequence ID" value="MQN77690.1"/>
    <property type="molecule type" value="Genomic_DNA"/>
</dbReference>
<name>A0AA90VAN3_9BACT</name>
<reference evidence="2" key="1">
    <citation type="submission" date="2019-09" db="EMBL/GenBank/DDBJ databases">
        <title>Distinct polysaccharide growth profiles of human intestinal Prevotella copri isolates.</title>
        <authorList>
            <person name="Fehlner-Peach H."/>
            <person name="Magnabosco C."/>
            <person name="Raghavan V."/>
            <person name="Scher J.U."/>
            <person name="Tett A."/>
            <person name="Cox L.M."/>
            <person name="Gottsegen C."/>
            <person name="Watters A."/>
            <person name="Wiltshire- Gordon J.D."/>
            <person name="Segata N."/>
            <person name="Bonneau R."/>
            <person name="Littman D.R."/>
        </authorList>
    </citation>
    <scope>NUCLEOTIDE SEQUENCE [LARGE SCALE GENOMIC DNA]</scope>
    <source>
        <strain evidence="2">BU41712</strain>
    </source>
</reference>